<gene>
    <name evidence="1" type="ORF">Hypma_004146</name>
</gene>
<dbReference type="InParanoid" id="A0A369J2D3"/>
<organism evidence="1 2">
    <name type="scientific">Hypsizygus marmoreus</name>
    <name type="common">White beech mushroom</name>
    <name type="synonym">Agaricus marmoreus</name>
    <dbReference type="NCBI Taxonomy" id="39966"/>
    <lineage>
        <taxon>Eukaryota</taxon>
        <taxon>Fungi</taxon>
        <taxon>Dikarya</taxon>
        <taxon>Basidiomycota</taxon>
        <taxon>Agaricomycotina</taxon>
        <taxon>Agaricomycetes</taxon>
        <taxon>Agaricomycetidae</taxon>
        <taxon>Agaricales</taxon>
        <taxon>Tricholomatineae</taxon>
        <taxon>Lyophyllaceae</taxon>
        <taxon>Hypsizygus</taxon>
    </lineage>
</organism>
<evidence type="ECO:0000313" key="2">
    <source>
        <dbReference type="Proteomes" id="UP000076154"/>
    </source>
</evidence>
<comment type="caution">
    <text evidence="1">The sequence shown here is derived from an EMBL/GenBank/DDBJ whole genome shotgun (WGS) entry which is preliminary data.</text>
</comment>
<dbReference type="OrthoDB" id="301415at2759"/>
<protein>
    <submittedName>
        <fullName evidence="1">Uncharacterized protein</fullName>
    </submittedName>
</protein>
<reference evidence="1" key="1">
    <citation type="submission" date="2018-04" db="EMBL/GenBank/DDBJ databases">
        <title>Whole genome sequencing of Hypsizygus marmoreus.</title>
        <authorList>
            <person name="Choi I.-G."/>
            <person name="Min B."/>
            <person name="Kim J.-G."/>
            <person name="Kim S."/>
            <person name="Oh Y.-L."/>
            <person name="Kong W.-S."/>
            <person name="Park H."/>
            <person name="Jeong J."/>
            <person name="Song E.-S."/>
        </authorList>
    </citation>
    <scope>NUCLEOTIDE SEQUENCE [LARGE SCALE GENOMIC DNA]</scope>
    <source>
        <strain evidence="1">51987-8</strain>
    </source>
</reference>
<dbReference type="AlphaFoldDB" id="A0A369J2D3"/>
<dbReference type="Proteomes" id="UP000076154">
    <property type="component" value="Unassembled WGS sequence"/>
</dbReference>
<name>A0A369J2D3_HYPMA</name>
<sequence length="158" mass="18066">MLSGANQAHHPGAAPYEWFEYYNHIKPPRLSSWPEFLQRLQNCKLSPDEKAPSLARRHLMDEVGSMIDAYAYHTLVDSEEVSHERTSVSIVGLISQLSLFIPSPLVCIPVLWFLFRLNCCSSITSQLDFGWARRNQAWPEVPQVQTLLLEAFVEGFTF</sequence>
<accession>A0A369J2D3</accession>
<keyword evidence="2" id="KW-1185">Reference proteome</keyword>
<evidence type="ECO:0000313" key="1">
    <source>
        <dbReference type="EMBL" id="RDB15552.1"/>
    </source>
</evidence>
<dbReference type="EMBL" id="LUEZ02000157">
    <property type="protein sequence ID" value="RDB15552.1"/>
    <property type="molecule type" value="Genomic_DNA"/>
</dbReference>
<proteinExistence type="predicted"/>